<keyword evidence="7" id="KW-1185">Reference proteome</keyword>
<dbReference type="GO" id="GO:0008168">
    <property type="term" value="F:methyltransferase activity"/>
    <property type="evidence" value="ECO:0007669"/>
    <property type="project" value="UniProtKB-KW"/>
</dbReference>
<dbReference type="PROSITE" id="PS00092">
    <property type="entry name" value="N6_MTASE"/>
    <property type="match status" value="1"/>
</dbReference>
<dbReference type="InterPro" id="IPR004557">
    <property type="entry name" value="PrmC-related"/>
</dbReference>
<dbReference type="Gene3D" id="3.40.50.150">
    <property type="entry name" value="Vaccinia Virus protein VP39"/>
    <property type="match status" value="1"/>
</dbReference>
<comment type="similarity">
    <text evidence="1">Belongs to the eukaryotic/archaeal PrmC-related family.</text>
</comment>
<name>A0ABP6RR41_9PSEU</name>
<dbReference type="Pfam" id="PF05175">
    <property type="entry name" value="MTS"/>
    <property type="match status" value="1"/>
</dbReference>
<evidence type="ECO:0000313" key="7">
    <source>
        <dbReference type="Proteomes" id="UP001500483"/>
    </source>
</evidence>
<dbReference type="InterPro" id="IPR029063">
    <property type="entry name" value="SAM-dependent_MTases_sf"/>
</dbReference>
<keyword evidence="2 6" id="KW-0489">Methyltransferase</keyword>
<evidence type="ECO:0000256" key="2">
    <source>
        <dbReference type="ARBA" id="ARBA00022603"/>
    </source>
</evidence>
<keyword evidence="4" id="KW-0949">S-adenosyl-L-methionine</keyword>
<dbReference type="CDD" id="cd02440">
    <property type="entry name" value="AdoMet_MTases"/>
    <property type="match status" value="1"/>
</dbReference>
<evidence type="ECO:0000313" key="6">
    <source>
        <dbReference type="EMBL" id="GAA3358133.1"/>
    </source>
</evidence>
<dbReference type="InterPro" id="IPR052190">
    <property type="entry name" value="Euk-Arch_PrmC-MTase"/>
</dbReference>
<dbReference type="EMBL" id="BAAAYK010000038">
    <property type="protein sequence ID" value="GAA3358133.1"/>
    <property type="molecule type" value="Genomic_DNA"/>
</dbReference>
<dbReference type="PANTHER" id="PTHR45875">
    <property type="entry name" value="METHYLTRANSFERASE N6AMT1"/>
    <property type="match status" value="1"/>
</dbReference>
<protein>
    <submittedName>
        <fullName evidence="6">Methyltransferase</fullName>
    </submittedName>
</protein>
<comment type="caution">
    <text evidence="6">The sequence shown here is derived from an EMBL/GenBank/DDBJ whole genome shotgun (WGS) entry which is preliminary data.</text>
</comment>
<feature type="domain" description="Methyltransferase small" evidence="5">
    <location>
        <begin position="27"/>
        <end position="117"/>
    </location>
</feature>
<sequence length="228" mass="24472">MTRTAPGTTAASRWLSAPGVYRPQGDTRLLERALRQEKVDAGTRVLDVGTGTGALALAAARAGAEDVTAIDVSARAVLTARAHARLHRLPVRARRVRSLELSAHERFDLVLSNPPYVPSARERPPRHRAARAWDAGPDGRAVLDALCAAVPGMLRPAGVLLLVQSSVSDVDETVRRLGTAGLDVSIPARRTQPFGPVLRRRAGFLAERGLIEPGQRCEELVVIRGART</sequence>
<dbReference type="Proteomes" id="UP001500483">
    <property type="component" value="Unassembled WGS sequence"/>
</dbReference>
<dbReference type="InterPro" id="IPR002052">
    <property type="entry name" value="DNA_methylase_N6_adenine_CS"/>
</dbReference>
<dbReference type="RefSeq" id="WP_344927044.1">
    <property type="nucleotide sequence ID" value="NZ_BAAAYK010000038.1"/>
</dbReference>
<dbReference type="InterPro" id="IPR007848">
    <property type="entry name" value="Small_mtfrase_dom"/>
</dbReference>
<proteinExistence type="inferred from homology"/>
<keyword evidence="3" id="KW-0808">Transferase</keyword>
<gene>
    <name evidence="6" type="ORF">GCM10020366_29020</name>
</gene>
<evidence type="ECO:0000256" key="4">
    <source>
        <dbReference type="ARBA" id="ARBA00022691"/>
    </source>
</evidence>
<evidence type="ECO:0000259" key="5">
    <source>
        <dbReference type="Pfam" id="PF05175"/>
    </source>
</evidence>
<accession>A0ABP6RR41</accession>
<evidence type="ECO:0000256" key="1">
    <source>
        <dbReference type="ARBA" id="ARBA00006149"/>
    </source>
</evidence>
<dbReference type="PANTHER" id="PTHR45875:SF1">
    <property type="entry name" value="METHYLTRANSFERASE N6AMT1"/>
    <property type="match status" value="1"/>
</dbReference>
<dbReference type="SUPFAM" id="SSF53335">
    <property type="entry name" value="S-adenosyl-L-methionine-dependent methyltransferases"/>
    <property type="match status" value="1"/>
</dbReference>
<organism evidence="6 7">
    <name type="scientific">Saccharopolyspora gregorii</name>
    <dbReference type="NCBI Taxonomy" id="33914"/>
    <lineage>
        <taxon>Bacteria</taxon>
        <taxon>Bacillati</taxon>
        <taxon>Actinomycetota</taxon>
        <taxon>Actinomycetes</taxon>
        <taxon>Pseudonocardiales</taxon>
        <taxon>Pseudonocardiaceae</taxon>
        <taxon>Saccharopolyspora</taxon>
    </lineage>
</organism>
<dbReference type="NCBIfam" id="TIGR00537">
    <property type="entry name" value="hemK_rel_arch"/>
    <property type="match status" value="1"/>
</dbReference>
<dbReference type="GO" id="GO:0032259">
    <property type="term" value="P:methylation"/>
    <property type="evidence" value="ECO:0007669"/>
    <property type="project" value="UniProtKB-KW"/>
</dbReference>
<evidence type="ECO:0000256" key="3">
    <source>
        <dbReference type="ARBA" id="ARBA00022679"/>
    </source>
</evidence>
<reference evidence="7" key="1">
    <citation type="journal article" date="2019" name="Int. J. Syst. Evol. Microbiol.">
        <title>The Global Catalogue of Microorganisms (GCM) 10K type strain sequencing project: providing services to taxonomists for standard genome sequencing and annotation.</title>
        <authorList>
            <consortium name="The Broad Institute Genomics Platform"/>
            <consortium name="The Broad Institute Genome Sequencing Center for Infectious Disease"/>
            <person name="Wu L."/>
            <person name="Ma J."/>
        </authorList>
    </citation>
    <scope>NUCLEOTIDE SEQUENCE [LARGE SCALE GENOMIC DNA]</scope>
    <source>
        <strain evidence="7">JCM 9687</strain>
    </source>
</reference>